<dbReference type="HAMAP" id="MF_01632">
    <property type="entry name" value="UbiC"/>
    <property type="match status" value="1"/>
</dbReference>
<accession>A0ABQ6J9G1</accession>
<keyword evidence="2 4" id="KW-0831">Ubiquinone biosynthesis</keyword>
<reference evidence="6" key="1">
    <citation type="journal article" date="2019" name="Int. J. Syst. Evol. Microbiol.">
        <title>The Global Catalogue of Microorganisms (GCM) 10K type strain sequencing project: providing services to taxonomists for standard genome sequencing and annotation.</title>
        <authorList>
            <consortium name="The Broad Institute Genomics Platform"/>
            <consortium name="The Broad Institute Genome Sequencing Center for Infectious Disease"/>
            <person name="Wu L."/>
            <person name="Ma J."/>
        </authorList>
    </citation>
    <scope>NUCLEOTIDE SEQUENCE [LARGE SCALE GENOMIC DNA]</scope>
    <source>
        <strain evidence="6">NBRC 102030</strain>
    </source>
</reference>
<evidence type="ECO:0000256" key="2">
    <source>
        <dbReference type="ARBA" id="ARBA00022688"/>
    </source>
</evidence>
<comment type="caution">
    <text evidence="5">The sequence shown here is derived from an EMBL/GenBank/DDBJ whole genome shotgun (WGS) entry which is preliminary data.</text>
</comment>
<proteinExistence type="inferred from homology"/>
<keyword evidence="6" id="KW-1185">Reference proteome</keyword>
<feature type="binding site" evidence="4">
    <location>
        <position position="77"/>
    </location>
    <ligand>
        <name>substrate</name>
    </ligand>
</feature>
<dbReference type="Proteomes" id="UP001157046">
    <property type="component" value="Unassembled WGS sequence"/>
</dbReference>
<organism evidence="5 6">
    <name type="scientific">Shewanella glacialipiscicola</name>
    <dbReference type="NCBI Taxonomy" id="614069"/>
    <lineage>
        <taxon>Bacteria</taxon>
        <taxon>Pseudomonadati</taxon>
        <taxon>Pseudomonadota</taxon>
        <taxon>Gammaproteobacteria</taxon>
        <taxon>Alteromonadales</taxon>
        <taxon>Shewanellaceae</taxon>
        <taxon>Shewanella</taxon>
    </lineage>
</organism>
<evidence type="ECO:0000256" key="4">
    <source>
        <dbReference type="HAMAP-Rule" id="MF_01632"/>
    </source>
</evidence>
<dbReference type="Gene3D" id="3.40.1410.10">
    <property type="entry name" value="Chorismate lyase-like"/>
    <property type="match status" value="1"/>
</dbReference>
<dbReference type="PANTHER" id="PTHR38683:SF1">
    <property type="entry name" value="CHORISMATE PYRUVATE-LYASE"/>
    <property type="match status" value="1"/>
</dbReference>
<evidence type="ECO:0000313" key="6">
    <source>
        <dbReference type="Proteomes" id="UP001157046"/>
    </source>
</evidence>
<dbReference type="PANTHER" id="PTHR38683">
    <property type="entry name" value="CHORISMATE PYRUVATE-LYASE"/>
    <property type="match status" value="1"/>
</dbReference>
<comment type="pathway">
    <text evidence="4">Cofactor biosynthesis; ubiquinone biosynthesis.</text>
</comment>
<keyword evidence="4 5" id="KW-0670">Pyruvate</keyword>
<comment type="subcellular location">
    <subcellularLocation>
        <location evidence="4">Cytoplasm</location>
    </subcellularLocation>
</comment>
<comment type="similarity">
    <text evidence="4">Belongs to the UbiC family.</text>
</comment>
<evidence type="ECO:0000256" key="1">
    <source>
        <dbReference type="ARBA" id="ARBA00022490"/>
    </source>
</evidence>
<feature type="binding site" evidence="4">
    <location>
        <position position="174"/>
    </location>
    <ligand>
        <name>substrate</name>
    </ligand>
</feature>
<dbReference type="EMBL" id="BSUY01000001">
    <property type="protein sequence ID" value="GMA83884.1"/>
    <property type="molecule type" value="Genomic_DNA"/>
</dbReference>
<feature type="binding site" evidence="4">
    <location>
        <position position="115"/>
    </location>
    <ligand>
        <name>substrate</name>
    </ligand>
</feature>
<dbReference type="EC" id="4.1.3.40" evidence="4"/>
<dbReference type="InterPro" id="IPR028978">
    <property type="entry name" value="Chorismate_lyase_/UTRA_dom_sf"/>
</dbReference>
<comment type="catalytic activity">
    <reaction evidence="4">
        <text>chorismate = 4-hydroxybenzoate + pyruvate</text>
        <dbReference type="Rhea" id="RHEA:16505"/>
        <dbReference type="ChEBI" id="CHEBI:15361"/>
        <dbReference type="ChEBI" id="CHEBI:17879"/>
        <dbReference type="ChEBI" id="CHEBI:29748"/>
        <dbReference type="EC" id="4.1.3.40"/>
    </reaction>
</comment>
<name>A0ABQ6J9G1_9GAMM</name>
<keyword evidence="1 4" id="KW-0963">Cytoplasm</keyword>
<evidence type="ECO:0000256" key="3">
    <source>
        <dbReference type="ARBA" id="ARBA00023239"/>
    </source>
</evidence>
<gene>
    <name evidence="4 5" type="primary">ubiC</name>
    <name evidence="5" type="ORF">GCM10025855_34170</name>
</gene>
<dbReference type="SUPFAM" id="SSF64288">
    <property type="entry name" value="Chorismate lyase-like"/>
    <property type="match status" value="1"/>
</dbReference>
<evidence type="ECO:0000313" key="5">
    <source>
        <dbReference type="EMBL" id="GMA83884.1"/>
    </source>
</evidence>
<protein>
    <recommendedName>
        <fullName evidence="4">Probable chorismate pyruvate-lyase</fullName>
        <shortName evidence="4">CL</shortName>
        <shortName evidence="4">CPL</shortName>
        <ecNumber evidence="4">4.1.3.40</ecNumber>
    </recommendedName>
</protein>
<comment type="caution">
    <text evidence="4">Lacks conserved residue(s) required for the propagation of feature annotation.</text>
</comment>
<dbReference type="Pfam" id="PF04345">
    <property type="entry name" value="Chor_lyase"/>
    <property type="match status" value="1"/>
</dbReference>
<dbReference type="InterPro" id="IPR007440">
    <property type="entry name" value="Chorismate--pyruvate_lyase"/>
</dbReference>
<comment type="function">
    <text evidence="4">Removes the pyruvyl group from chorismate, with concomitant aromatization of the ring, to provide 4-hydroxybenzoate (4HB) for the ubiquinone pathway.</text>
</comment>
<keyword evidence="3 4" id="KW-0456">Lyase</keyword>
<sequence>MDVTSLSFPYGESIQWFCADSANKLPLSPLKEWLFATGSLTQKLKTCCTQFEVKVLGEGHYAPLNGEYPQQGSVWIREVLLCLDTVPWVFARTLIPESLMSERQGDFLSLGSRPLGELLFSQDNFIPGRIEVASFETCSRLAHLAESLQQTVEHDLWGRRRYFHHGEHEMIVSEFFCPRPNKLLIRCNAIFSLRVNKKMPLIERHFY</sequence>